<name>A0ABX8QWT6_9ACTN</name>
<sequence length="103" mass="11071">MESLERPREADAGQVIEPDGAGRLAGLAGTLRGQRLTADIVGGRLRVADGPDGEGVVLDCRRRASDGDQWWFTWADGIWLCEADHPMDAVVAVKGALRRPPPP</sequence>
<gene>
    <name evidence="1" type="ORF">AGRA3207_004461</name>
</gene>
<evidence type="ECO:0000313" key="2">
    <source>
        <dbReference type="Proteomes" id="UP001049518"/>
    </source>
</evidence>
<protein>
    <submittedName>
        <fullName evidence="1">Uncharacterized protein</fullName>
    </submittedName>
</protein>
<evidence type="ECO:0000313" key="1">
    <source>
        <dbReference type="EMBL" id="QXJ23320.1"/>
    </source>
</evidence>
<reference evidence="1" key="1">
    <citation type="submission" date="2020-07" db="EMBL/GenBank/DDBJ databases">
        <authorList>
            <person name="Tarantini F.S."/>
            <person name="Hong K.W."/>
            <person name="Chan K.G."/>
        </authorList>
    </citation>
    <scope>NUCLEOTIDE SEQUENCE</scope>
    <source>
        <strain evidence="1">32-07</strain>
    </source>
</reference>
<organism evidence="1 2">
    <name type="scientific">Actinomadura graeca</name>
    <dbReference type="NCBI Taxonomy" id="2750812"/>
    <lineage>
        <taxon>Bacteria</taxon>
        <taxon>Bacillati</taxon>
        <taxon>Actinomycetota</taxon>
        <taxon>Actinomycetes</taxon>
        <taxon>Streptosporangiales</taxon>
        <taxon>Thermomonosporaceae</taxon>
        <taxon>Actinomadura</taxon>
    </lineage>
</organism>
<dbReference type="EMBL" id="CP059572">
    <property type="protein sequence ID" value="QXJ23320.1"/>
    <property type="molecule type" value="Genomic_DNA"/>
</dbReference>
<dbReference type="RefSeq" id="WP_231329006.1">
    <property type="nucleotide sequence ID" value="NZ_CP059572.1"/>
</dbReference>
<dbReference type="Proteomes" id="UP001049518">
    <property type="component" value="Chromosome"/>
</dbReference>
<proteinExistence type="predicted"/>
<accession>A0ABX8QWT6</accession>
<keyword evidence="2" id="KW-1185">Reference proteome</keyword>